<dbReference type="PATRIC" id="fig|75906.3.peg.947"/>
<dbReference type="GO" id="GO:0009055">
    <property type="term" value="F:electron transfer activity"/>
    <property type="evidence" value="ECO:0007669"/>
    <property type="project" value="InterPro"/>
</dbReference>
<feature type="transmembrane region" description="Helical" evidence="12">
    <location>
        <begin position="21"/>
        <end position="42"/>
    </location>
</feature>
<feature type="transmembrane region" description="Helical" evidence="12">
    <location>
        <begin position="132"/>
        <end position="154"/>
    </location>
</feature>
<evidence type="ECO:0000256" key="5">
    <source>
        <dbReference type="ARBA" id="ARBA00022617"/>
    </source>
</evidence>
<gene>
    <name evidence="14" type="ORF">THERU_04860</name>
</gene>
<dbReference type="RefSeq" id="WP_025306137.1">
    <property type="nucleotide sequence ID" value="NZ_CP007028.1"/>
</dbReference>
<dbReference type="eggNOG" id="COG1969">
    <property type="taxonomic scope" value="Bacteria"/>
</dbReference>
<dbReference type="EMBL" id="CP007028">
    <property type="protein sequence ID" value="AHE96107.1"/>
    <property type="molecule type" value="Genomic_DNA"/>
</dbReference>
<evidence type="ECO:0000256" key="2">
    <source>
        <dbReference type="ARBA" id="ARBA00008622"/>
    </source>
</evidence>
<comment type="subcellular location">
    <subcellularLocation>
        <location evidence="1">Cell membrane</location>
        <topology evidence="1">Multi-pass membrane protein</topology>
    </subcellularLocation>
</comment>
<organism evidence="15">
    <name type="scientific">Thermocrinis ruber</name>
    <dbReference type="NCBI Taxonomy" id="75906"/>
    <lineage>
        <taxon>Bacteria</taxon>
        <taxon>Pseudomonadati</taxon>
        <taxon>Aquificota</taxon>
        <taxon>Aquificia</taxon>
        <taxon>Aquificales</taxon>
        <taxon>Aquificaceae</taxon>
        <taxon>Thermocrinis</taxon>
    </lineage>
</organism>
<keyword evidence="6 12" id="KW-0812">Transmembrane</keyword>
<evidence type="ECO:0000256" key="3">
    <source>
        <dbReference type="ARBA" id="ARBA00022448"/>
    </source>
</evidence>
<dbReference type="Proteomes" id="UP000018914">
    <property type="component" value="Chromosome"/>
</dbReference>
<keyword evidence="3" id="KW-0813">Transport</keyword>
<evidence type="ECO:0000256" key="8">
    <source>
        <dbReference type="ARBA" id="ARBA00022982"/>
    </source>
</evidence>
<keyword evidence="7" id="KW-0479">Metal-binding</keyword>
<dbReference type="HOGENOM" id="CLU_075520_0_1_0"/>
<feature type="transmembrane region" description="Helical" evidence="12">
    <location>
        <begin position="62"/>
        <end position="87"/>
    </location>
</feature>
<evidence type="ECO:0000256" key="6">
    <source>
        <dbReference type="ARBA" id="ARBA00022692"/>
    </source>
</evidence>
<dbReference type="GO" id="GO:0022904">
    <property type="term" value="P:respiratory electron transport chain"/>
    <property type="evidence" value="ECO:0007669"/>
    <property type="project" value="InterPro"/>
</dbReference>
<keyword evidence="15" id="KW-1185">Reference proteome</keyword>
<comment type="similarity">
    <text evidence="2">Belongs to the HupC/HyaC/HydC family.</text>
</comment>
<dbReference type="AlphaFoldDB" id="W0DFS5"/>
<dbReference type="Gene3D" id="1.20.950.20">
    <property type="entry name" value="Transmembrane di-heme cytochromes, Chain C"/>
    <property type="match status" value="1"/>
</dbReference>
<dbReference type="GO" id="GO:0005506">
    <property type="term" value="F:iron ion binding"/>
    <property type="evidence" value="ECO:0007669"/>
    <property type="project" value="InterPro"/>
</dbReference>
<keyword evidence="10" id="KW-0408">Iron</keyword>
<reference evidence="14 15" key="1">
    <citation type="submission" date="2013-12" db="EMBL/GenBank/DDBJ databases">
        <authorList>
            <consortium name="DOE Joint Genome Institute"/>
            <person name="Eisen J."/>
            <person name="Huntemann M."/>
            <person name="Han J."/>
            <person name="Chen A."/>
            <person name="Kyrpides N."/>
            <person name="Mavromatis K."/>
            <person name="Markowitz V."/>
            <person name="Palaniappan K."/>
            <person name="Ivanova N."/>
            <person name="Schaumberg A."/>
            <person name="Pati A."/>
            <person name="Liolios K."/>
            <person name="Nordberg H.P."/>
            <person name="Cantor M.N."/>
            <person name="Hua S.X."/>
            <person name="Woyke T."/>
        </authorList>
    </citation>
    <scope>NUCLEOTIDE SEQUENCE [LARGE SCALE GENOMIC DNA]</scope>
    <source>
        <strain evidence="14 15">DSM 23557</strain>
    </source>
</reference>
<dbReference type="SUPFAM" id="SSF81342">
    <property type="entry name" value="Transmembrane di-heme cytochromes"/>
    <property type="match status" value="1"/>
</dbReference>
<proteinExistence type="inferred from homology"/>
<accession>W0DFS5</accession>
<feature type="domain" description="Cytochrome b561 bacterial/Ni-hydrogenase" evidence="13">
    <location>
        <begin position="12"/>
        <end position="218"/>
    </location>
</feature>
<dbReference type="PANTHER" id="PTHR30485">
    <property type="entry name" value="NI/FE-HYDROGENASE 1 B-TYPE CYTOCHROME SUBUNIT"/>
    <property type="match status" value="1"/>
</dbReference>
<sequence length="233" mass="27653">MREELVKRIYIFSPSLRIWHWINALCITILFITGIYIGNPFFIGSQGFEATYAYAHNLTMDFIRFIHFSAGYVLMVMLLFRFFLLFFNKGDRLIIPKVWRADFWKGIGEMVLHYLFIKPWHKTYIRNPLARLAYFLLYLVLIFMVITGFAMYGLSKPSGFWAKLFGWIVPLLGGEFLVHMWHHWFAWLIVFFVILHVYLVIRFDAIEKEGEVSSMFNGMKNFKETPVDVEDVA</sequence>
<name>W0DFS5_9AQUI</name>
<evidence type="ECO:0000256" key="11">
    <source>
        <dbReference type="ARBA" id="ARBA00023136"/>
    </source>
</evidence>
<evidence type="ECO:0000313" key="14">
    <source>
        <dbReference type="EMBL" id="AHE96107.1"/>
    </source>
</evidence>
<evidence type="ECO:0000256" key="7">
    <source>
        <dbReference type="ARBA" id="ARBA00022723"/>
    </source>
</evidence>
<dbReference type="OrthoDB" id="197262at2"/>
<dbReference type="NCBIfam" id="TIGR02125">
    <property type="entry name" value="CytB-hydogenase"/>
    <property type="match status" value="1"/>
</dbReference>
<feature type="transmembrane region" description="Helical" evidence="12">
    <location>
        <begin position="184"/>
        <end position="201"/>
    </location>
</feature>
<keyword evidence="8" id="KW-0249">Electron transport</keyword>
<dbReference type="PROSITE" id="PS00882">
    <property type="entry name" value="NI_HGENASE_CYTB_1"/>
    <property type="match status" value="1"/>
</dbReference>
<dbReference type="InterPro" id="IPR000516">
    <property type="entry name" value="Ni-dep_Hydgase_cyt-B"/>
</dbReference>
<dbReference type="KEGG" id="trd:THERU_04860"/>
<evidence type="ECO:0000256" key="4">
    <source>
        <dbReference type="ARBA" id="ARBA00022475"/>
    </source>
</evidence>
<keyword evidence="4" id="KW-1003">Cell membrane</keyword>
<keyword evidence="9 12" id="KW-1133">Transmembrane helix</keyword>
<evidence type="ECO:0000256" key="12">
    <source>
        <dbReference type="SAM" id="Phobius"/>
    </source>
</evidence>
<dbReference type="PRINTS" id="PR00161">
    <property type="entry name" value="NIHGNASECYTB"/>
</dbReference>
<dbReference type="InterPro" id="IPR051542">
    <property type="entry name" value="Hydrogenase_cytochrome"/>
</dbReference>
<dbReference type="GO" id="GO:0020037">
    <property type="term" value="F:heme binding"/>
    <property type="evidence" value="ECO:0007669"/>
    <property type="project" value="TreeGrafter"/>
</dbReference>
<keyword evidence="5" id="KW-0349">Heme</keyword>
<dbReference type="Pfam" id="PF01292">
    <property type="entry name" value="Ni_hydr_CYTB"/>
    <property type="match status" value="1"/>
</dbReference>
<dbReference type="InterPro" id="IPR016174">
    <property type="entry name" value="Di-haem_cyt_TM"/>
</dbReference>
<keyword evidence="11 12" id="KW-0472">Membrane</keyword>
<evidence type="ECO:0000256" key="1">
    <source>
        <dbReference type="ARBA" id="ARBA00004651"/>
    </source>
</evidence>
<evidence type="ECO:0000256" key="9">
    <source>
        <dbReference type="ARBA" id="ARBA00022989"/>
    </source>
</evidence>
<protein>
    <submittedName>
        <fullName evidence="14">Ni/Fe-hydrogenase b-type cytochrome subunit</fullName>
    </submittedName>
</protein>
<dbReference type="InterPro" id="IPR011577">
    <property type="entry name" value="Cyt_b561_bac/Ni-Hgenase"/>
</dbReference>
<evidence type="ECO:0000313" key="15">
    <source>
        <dbReference type="Proteomes" id="UP000018914"/>
    </source>
</evidence>
<dbReference type="GO" id="GO:0005886">
    <property type="term" value="C:plasma membrane"/>
    <property type="evidence" value="ECO:0007669"/>
    <property type="project" value="UniProtKB-SubCell"/>
</dbReference>
<dbReference type="STRING" id="75906.THERU_04860"/>
<evidence type="ECO:0000259" key="13">
    <source>
        <dbReference type="Pfam" id="PF01292"/>
    </source>
</evidence>
<evidence type="ECO:0000256" key="10">
    <source>
        <dbReference type="ARBA" id="ARBA00023004"/>
    </source>
</evidence>
<dbReference type="PANTHER" id="PTHR30485:SF0">
    <property type="entry name" value="NI_FE-HYDROGENASE 1 B-TYPE CYTOCHROME SUBUNIT-RELATED"/>
    <property type="match status" value="1"/>
</dbReference>